<evidence type="ECO:0000259" key="9">
    <source>
        <dbReference type="PROSITE" id="PS50893"/>
    </source>
</evidence>
<keyword evidence="6 10" id="KW-0067">ATP-binding</keyword>
<sequence>MIEAKAVNFAYRRGVPVLQDITCRVEDGEAVALLGHNGSGKTTLSRLFMALDHPRSGQVLVDGVDIAGYEPADLADKVGYVFQNPDLQLLGDTVYDEVAYGLQNRKMPKEALDRQVRDAVEAMGLTPYLDQYPRGLSFGQKRRLGVAVALALQPRTLILDEITNGQDEQEKQHMMEYLARLQEEKHITLILITHDMEIARKFTTHALVLHDGQLVYDGKTGDLFDGKRPIGEWGLKQPVLARLSALFNVMADSPEDLCEKIQPKEGAKA</sequence>
<dbReference type="GO" id="GO:0016887">
    <property type="term" value="F:ATP hydrolysis activity"/>
    <property type="evidence" value="ECO:0007669"/>
    <property type="project" value="InterPro"/>
</dbReference>
<protein>
    <submittedName>
        <fullName evidence="10">Cobalt/nickel transport system ATP-binding protein/energy-coupling factor transport system ATP-binding protein/energy-coupling factor transport system ATP-binding protein</fullName>
    </submittedName>
</protein>
<keyword evidence="5" id="KW-0547">Nucleotide-binding</keyword>
<evidence type="ECO:0000313" key="10">
    <source>
        <dbReference type="EMBL" id="SDW84493.1"/>
    </source>
</evidence>
<organism evidence="10 11">
    <name type="scientific">Acidaminococcus fermentans</name>
    <dbReference type="NCBI Taxonomy" id="905"/>
    <lineage>
        <taxon>Bacteria</taxon>
        <taxon>Bacillati</taxon>
        <taxon>Bacillota</taxon>
        <taxon>Negativicutes</taxon>
        <taxon>Acidaminococcales</taxon>
        <taxon>Acidaminococcaceae</taxon>
        <taxon>Acidaminococcus</taxon>
    </lineage>
</organism>
<dbReference type="InterPro" id="IPR017871">
    <property type="entry name" value="ABC_transporter-like_CS"/>
</dbReference>
<evidence type="ECO:0000256" key="3">
    <source>
        <dbReference type="ARBA" id="ARBA00022448"/>
    </source>
</evidence>
<evidence type="ECO:0000256" key="6">
    <source>
        <dbReference type="ARBA" id="ARBA00022840"/>
    </source>
</evidence>
<feature type="domain" description="ABC transporter" evidence="9">
    <location>
        <begin position="2"/>
        <end position="236"/>
    </location>
</feature>
<evidence type="ECO:0000256" key="1">
    <source>
        <dbReference type="ARBA" id="ARBA00004202"/>
    </source>
</evidence>
<dbReference type="GO" id="GO:0043190">
    <property type="term" value="C:ATP-binding cassette (ABC) transporter complex"/>
    <property type="evidence" value="ECO:0007669"/>
    <property type="project" value="TreeGrafter"/>
</dbReference>
<keyword evidence="7" id="KW-1278">Translocase</keyword>
<keyword evidence="4" id="KW-1003">Cell membrane</keyword>
<dbReference type="EMBL" id="FNOP01000007">
    <property type="protein sequence ID" value="SDW84493.1"/>
    <property type="molecule type" value="Genomic_DNA"/>
</dbReference>
<comment type="caution">
    <text evidence="10">The sequence shown here is derived from an EMBL/GenBank/DDBJ whole genome shotgun (WGS) entry which is preliminary data.</text>
</comment>
<dbReference type="InterPro" id="IPR027417">
    <property type="entry name" value="P-loop_NTPase"/>
</dbReference>
<evidence type="ECO:0000256" key="4">
    <source>
        <dbReference type="ARBA" id="ARBA00022475"/>
    </source>
</evidence>
<dbReference type="Pfam" id="PF00005">
    <property type="entry name" value="ABC_tran"/>
    <property type="match status" value="1"/>
</dbReference>
<dbReference type="InterPro" id="IPR003593">
    <property type="entry name" value="AAA+_ATPase"/>
</dbReference>
<dbReference type="SUPFAM" id="SSF52540">
    <property type="entry name" value="P-loop containing nucleoside triphosphate hydrolases"/>
    <property type="match status" value="1"/>
</dbReference>
<dbReference type="PANTHER" id="PTHR43553">
    <property type="entry name" value="HEAVY METAL TRANSPORTER"/>
    <property type="match status" value="1"/>
</dbReference>
<dbReference type="RefSeq" id="WP_074705793.1">
    <property type="nucleotide sequence ID" value="NZ_CAMEFB010000034.1"/>
</dbReference>
<evidence type="ECO:0000256" key="7">
    <source>
        <dbReference type="ARBA" id="ARBA00022967"/>
    </source>
</evidence>
<dbReference type="AlphaFoldDB" id="A0A1H2WV02"/>
<keyword evidence="3" id="KW-0813">Transport</keyword>
<dbReference type="CDD" id="cd03225">
    <property type="entry name" value="ABC_cobalt_CbiO_domain1"/>
    <property type="match status" value="1"/>
</dbReference>
<evidence type="ECO:0000256" key="5">
    <source>
        <dbReference type="ARBA" id="ARBA00022741"/>
    </source>
</evidence>
<evidence type="ECO:0000256" key="8">
    <source>
        <dbReference type="ARBA" id="ARBA00023136"/>
    </source>
</evidence>
<proteinExistence type="inferred from homology"/>
<dbReference type="InterPro" id="IPR015856">
    <property type="entry name" value="ABC_transpr_CbiO/EcfA_su"/>
</dbReference>
<comment type="similarity">
    <text evidence="2">Belongs to the ABC transporter superfamily.</text>
</comment>
<dbReference type="InterPro" id="IPR050095">
    <property type="entry name" value="ECF_ABC_transporter_ATP-bd"/>
</dbReference>
<accession>A0A1H2WV02</accession>
<dbReference type="Gene3D" id="3.40.50.300">
    <property type="entry name" value="P-loop containing nucleotide triphosphate hydrolases"/>
    <property type="match status" value="1"/>
</dbReference>
<dbReference type="PROSITE" id="PS00211">
    <property type="entry name" value="ABC_TRANSPORTER_1"/>
    <property type="match status" value="1"/>
</dbReference>
<dbReference type="GO" id="GO:0042626">
    <property type="term" value="F:ATPase-coupled transmembrane transporter activity"/>
    <property type="evidence" value="ECO:0007669"/>
    <property type="project" value="TreeGrafter"/>
</dbReference>
<name>A0A1H2WV02_ACIFE</name>
<dbReference type="SMART" id="SM00382">
    <property type="entry name" value="AAA"/>
    <property type="match status" value="1"/>
</dbReference>
<keyword evidence="8" id="KW-0472">Membrane</keyword>
<gene>
    <name evidence="10" type="ORF">SAMN05216495_10725</name>
</gene>
<dbReference type="PROSITE" id="PS50893">
    <property type="entry name" value="ABC_TRANSPORTER_2"/>
    <property type="match status" value="1"/>
</dbReference>
<dbReference type="FunFam" id="3.40.50.300:FF:000224">
    <property type="entry name" value="Energy-coupling factor transporter ATP-binding protein EcfA"/>
    <property type="match status" value="1"/>
</dbReference>
<dbReference type="GO" id="GO:0005524">
    <property type="term" value="F:ATP binding"/>
    <property type="evidence" value="ECO:0007669"/>
    <property type="project" value="UniProtKB-KW"/>
</dbReference>
<dbReference type="Proteomes" id="UP000182379">
    <property type="component" value="Unassembled WGS sequence"/>
</dbReference>
<evidence type="ECO:0000313" key="11">
    <source>
        <dbReference type="Proteomes" id="UP000182379"/>
    </source>
</evidence>
<evidence type="ECO:0000256" key="2">
    <source>
        <dbReference type="ARBA" id="ARBA00005417"/>
    </source>
</evidence>
<reference evidence="10 11" key="1">
    <citation type="submission" date="2016-10" db="EMBL/GenBank/DDBJ databases">
        <authorList>
            <person name="Varghese N."/>
            <person name="Submissions S."/>
        </authorList>
    </citation>
    <scope>NUCLEOTIDE SEQUENCE [LARGE SCALE GENOMIC DNA]</scope>
    <source>
        <strain evidence="10 11">WCC6</strain>
    </source>
</reference>
<dbReference type="InterPro" id="IPR003439">
    <property type="entry name" value="ABC_transporter-like_ATP-bd"/>
</dbReference>
<comment type="subcellular location">
    <subcellularLocation>
        <location evidence="1">Cell membrane</location>
        <topology evidence="1">Peripheral membrane protein</topology>
    </subcellularLocation>
</comment>